<dbReference type="Gene3D" id="3.75.10.10">
    <property type="entry name" value="L-arginine/glycine Amidinotransferase, Chain A"/>
    <property type="match status" value="1"/>
</dbReference>
<sequence>MASSPLVNSWTEWGQLELVCVGSAYGMCYPDESPAYVPHALPDRIRRYLQTFVGSRPQSRIQQAEAELDYLADLLRAESVKVAHSLVDELDEDIEEVLSRRKTSLVESSPTTDGRLVQKGKIDVCRPISLSDEQPRFDHRLSTPNFTSNCQFGLACPRDVIITMGDTVVEAPTACHYRYFEAEYYKPLLYSLWTRDSNMKWLQPPKATCSPLRMFRDVDFWGKVSYEEFSDSVYANSGYKTNLNEAEIAFEAADMMRMGKDVFYKKSDTANNQGLLWLRRTFPNLRFHMAHFPTSSNCHLDVSLVPLRPPTPGSGGLVLVNQTFPPLANEMKLFTDNDWRPIWAPLPATSSVPPFALCSCQLSMNLLSLNDHCVVIEECELPLYRLLHDELGFDVITCPLRVLNEFGGGIHCGIHCFDQFFLIFLKINANAFLLYLVTWDIRRQDSCIDYFPNQDYKAECQLDLNNYFDKTPLVNDTTKKF</sequence>
<keyword evidence="4" id="KW-0472">Membrane</keyword>
<evidence type="ECO:0000256" key="3">
    <source>
        <dbReference type="ARBA" id="ARBA00022679"/>
    </source>
</evidence>
<dbReference type="InterPro" id="IPR033195">
    <property type="entry name" value="AmidinoTrfase"/>
</dbReference>
<reference evidence="7" key="1">
    <citation type="submission" date="2021-02" db="EMBL/GenBank/DDBJ databases">
        <authorList>
            <person name="Nowell W R."/>
        </authorList>
    </citation>
    <scope>NUCLEOTIDE SEQUENCE</scope>
</reference>
<protein>
    <recommendedName>
        <fullName evidence="4">Glycine amidinotransferase</fullName>
        <ecNumber evidence="4">2.1.4.1</ecNumber>
    </recommendedName>
    <alternativeName>
        <fullName evidence="4">L-arginine:glycine amidinotransferase</fullName>
    </alternativeName>
</protein>
<evidence type="ECO:0000313" key="8">
    <source>
        <dbReference type="EMBL" id="CAF4278760.1"/>
    </source>
</evidence>
<keyword evidence="4" id="KW-0999">Mitochondrion inner membrane</keyword>
<comment type="pathway">
    <text evidence="1 4">Amine and polyamine biosynthesis; creatine biosynthesis; creatine from L-arginine and glycine: step 1/2.</text>
</comment>
<dbReference type="GO" id="GO:0005743">
    <property type="term" value="C:mitochondrial inner membrane"/>
    <property type="evidence" value="ECO:0007669"/>
    <property type="project" value="UniProtKB-SubCell"/>
</dbReference>
<evidence type="ECO:0000256" key="2">
    <source>
        <dbReference type="ARBA" id="ARBA00006943"/>
    </source>
</evidence>
<dbReference type="EMBL" id="CAJNRG010007914">
    <property type="protein sequence ID" value="CAF2099151.1"/>
    <property type="molecule type" value="Genomic_DNA"/>
</dbReference>
<evidence type="ECO:0000313" key="10">
    <source>
        <dbReference type="Proteomes" id="UP000663866"/>
    </source>
</evidence>
<comment type="similarity">
    <text evidence="2 4">Belongs to the amidinotransferase family.</text>
</comment>
<comment type="caution">
    <text evidence="7">The sequence shown here is derived from an EMBL/GenBank/DDBJ whole genome shotgun (WGS) entry which is preliminary data.</text>
</comment>
<evidence type="ECO:0000256" key="1">
    <source>
        <dbReference type="ARBA" id="ARBA00004858"/>
    </source>
</evidence>
<dbReference type="Proteomes" id="UP000663866">
    <property type="component" value="Unassembled WGS sequence"/>
</dbReference>
<proteinExistence type="inferred from homology"/>
<dbReference type="Proteomes" id="UP000663887">
    <property type="component" value="Unassembled WGS sequence"/>
</dbReference>
<gene>
    <name evidence="8" type="ORF">OVN521_LOCUS30493</name>
    <name evidence="7" type="ORF">UXM345_LOCUS31690</name>
    <name evidence="6" type="ORF">WKI299_LOCUS21556</name>
    <name evidence="5" type="ORF">XDN619_LOCUS18288</name>
</gene>
<comment type="subcellular location">
    <subcellularLocation>
        <location evidence="4">Mitochondrion inner membrane</location>
    </subcellularLocation>
</comment>
<dbReference type="Proteomes" id="UP000663856">
    <property type="component" value="Unassembled WGS sequence"/>
</dbReference>
<evidence type="ECO:0000256" key="4">
    <source>
        <dbReference type="RuleBase" id="RU367092"/>
    </source>
</evidence>
<comment type="subunit">
    <text evidence="4">Homodimer.</text>
</comment>
<dbReference type="EMBL" id="CAJOBF010009109">
    <property type="protein sequence ID" value="CAF4268818.1"/>
    <property type="molecule type" value="Genomic_DNA"/>
</dbReference>
<dbReference type="AlphaFoldDB" id="A0A820FVD9"/>
<dbReference type="EMBL" id="CAJNRF010009064">
    <property type="protein sequence ID" value="CAF2107134.1"/>
    <property type="molecule type" value="Genomic_DNA"/>
</dbReference>
<dbReference type="Proteomes" id="UP000663842">
    <property type="component" value="Unassembled WGS sequence"/>
</dbReference>
<dbReference type="GO" id="GO:0015068">
    <property type="term" value="F:glycine amidinotransferase activity"/>
    <property type="evidence" value="ECO:0007669"/>
    <property type="project" value="UniProtKB-UniRule"/>
</dbReference>
<evidence type="ECO:0000313" key="6">
    <source>
        <dbReference type="EMBL" id="CAF2107134.1"/>
    </source>
</evidence>
<comment type="function">
    <text evidence="4">Catalyzes the biosynthesis of guanidinoacetate, the immediate precursor of creatine. Creatine plays a vital role in energy metabolism in muscle tissues. May play a role in embryonic and central nervous system development.</text>
</comment>
<evidence type="ECO:0000313" key="5">
    <source>
        <dbReference type="EMBL" id="CAF2099151.1"/>
    </source>
</evidence>
<keyword evidence="4" id="KW-0496">Mitochondrion</keyword>
<dbReference type="EC" id="2.1.4.1" evidence="4"/>
<evidence type="ECO:0000313" key="7">
    <source>
        <dbReference type="EMBL" id="CAF4268818.1"/>
    </source>
</evidence>
<dbReference type="UniPathway" id="UPA00104">
    <property type="reaction ID" value="UER00579"/>
</dbReference>
<dbReference type="PANTHER" id="PTHR10488">
    <property type="entry name" value="GLYCINE AMIDINOTRANSFERASE, MITOCHONDRIAL"/>
    <property type="match status" value="1"/>
</dbReference>
<name>A0A820FVD9_9BILA</name>
<organism evidence="7 9">
    <name type="scientific">Rotaria magnacalcarata</name>
    <dbReference type="NCBI Taxonomy" id="392030"/>
    <lineage>
        <taxon>Eukaryota</taxon>
        <taxon>Metazoa</taxon>
        <taxon>Spiralia</taxon>
        <taxon>Gnathifera</taxon>
        <taxon>Rotifera</taxon>
        <taxon>Eurotatoria</taxon>
        <taxon>Bdelloidea</taxon>
        <taxon>Philodinida</taxon>
        <taxon>Philodinidae</taxon>
        <taxon>Rotaria</taxon>
    </lineage>
</organism>
<keyword evidence="10" id="KW-1185">Reference proteome</keyword>
<dbReference type="EMBL" id="CAJOBG010010176">
    <property type="protein sequence ID" value="CAF4278760.1"/>
    <property type="molecule type" value="Genomic_DNA"/>
</dbReference>
<dbReference type="PANTHER" id="PTHR10488:SF1">
    <property type="entry name" value="GLYCINE AMIDINOTRANSFERASE, MITOCHONDRIAL"/>
    <property type="match status" value="1"/>
</dbReference>
<dbReference type="GO" id="GO:0006601">
    <property type="term" value="P:creatine biosynthetic process"/>
    <property type="evidence" value="ECO:0007669"/>
    <property type="project" value="UniProtKB-UniRule"/>
</dbReference>
<evidence type="ECO:0000313" key="9">
    <source>
        <dbReference type="Proteomes" id="UP000663842"/>
    </source>
</evidence>
<comment type="catalytic activity">
    <reaction evidence="4">
        <text>L-arginine + glycine = guanidinoacetate + L-ornithine</text>
        <dbReference type="Rhea" id="RHEA:13201"/>
        <dbReference type="ChEBI" id="CHEBI:32682"/>
        <dbReference type="ChEBI" id="CHEBI:46911"/>
        <dbReference type="ChEBI" id="CHEBI:57305"/>
        <dbReference type="ChEBI" id="CHEBI:57742"/>
        <dbReference type="EC" id="2.1.4.1"/>
    </reaction>
</comment>
<accession>A0A820FVD9</accession>
<dbReference type="SUPFAM" id="SSF55909">
    <property type="entry name" value="Pentein"/>
    <property type="match status" value="1"/>
</dbReference>
<keyword evidence="3 4" id="KW-0808">Transferase</keyword>